<accession>A0ABC8T9W8</accession>
<dbReference type="Pfam" id="PF24289">
    <property type="entry name" value="DUF7477"/>
    <property type="match status" value="1"/>
</dbReference>
<gene>
    <name evidence="2" type="ORF">ILEXP_LOCUS35421</name>
</gene>
<keyword evidence="3" id="KW-1185">Reference proteome</keyword>
<dbReference type="EMBL" id="CAUOFW020004553">
    <property type="protein sequence ID" value="CAK9166217.1"/>
    <property type="molecule type" value="Genomic_DNA"/>
</dbReference>
<evidence type="ECO:0000259" key="1">
    <source>
        <dbReference type="Pfam" id="PF24289"/>
    </source>
</evidence>
<comment type="caution">
    <text evidence="2">The sequence shown here is derived from an EMBL/GenBank/DDBJ whole genome shotgun (WGS) entry which is preliminary data.</text>
</comment>
<feature type="non-terminal residue" evidence="2">
    <location>
        <position position="1"/>
    </location>
</feature>
<sequence length="180" mass="20832">TTYTQQSYKVSDVFPFKWINKKWKEGFSVTSMTAAGNRWGIVMSRDAGYSNQVVELDFLYPSEGIHRRWENGYRITSTAATGDQAAFILSTSKRRLQDVTQETLRTSAFPSTHVKVRLLLRIAYNFHNYKSYDNVDELFYLIPGSNSCFIFSGRINGQRICILHQSAMGEQFLEVWDLRE</sequence>
<evidence type="ECO:0000313" key="3">
    <source>
        <dbReference type="Proteomes" id="UP001642360"/>
    </source>
</evidence>
<dbReference type="InterPro" id="IPR055900">
    <property type="entry name" value="DUF7477"/>
</dbReference>
<evidence type="ECO:0000313" key="2">
    <source>
        <dbReference type="EMBL" id="CAK9166217.1"/>
    </source>
</evidence>
<feature type="domain" description="DUF7477" evidence="1">
    <location>
        <begin position="1"/>
        <end position="117"/>
    </location>
</feature>
<dbReference type="AlphaFoldDB" id="A0ABC8T9W8"/>
<dbReference type="Proteomes" id="UP001642360">
    <property type="component" value="Unassembled WGS sequence"/>
</dbReference>
<organism evidence="2 3">
    <name type="scientific">Ilex paraguariensis</name>
    <name type="common">yerba mate</name>
    <dbReference type="NCBI Taxonomy" id="185542"/>
    <lineage>
        <taxon>Eukaryota</taxon>
        <taxon>Viridiplantae</taxon>
        <taxon>Streptophyta</taxon>
        <taxon>Embryophyta</taxon>
        <taxon>Tracheophyta</taxon>
        <taxon>Spermatophyta</taxon>
        <taxon>Magnoliopsida</taxon>
        <taxon>eudicotyledons</taxon>
        <taxon>Gunneridae</taxon>
        <taxon>Pentapetalae</taxon>
        <taxon>asterids</taxon>
        <taxon>campanulids</taxon>
        <taxon>Aquifoliales</taxon>
        <taxon>Aquifoliaceae</taxon>
        <taxon>Ilex</taxon>
    </lineage>
</organism>
<name>A0ABC8T9W8_9AQUA</name>
<proteinExistence type="predicted"/>
<reference evidence="2 3" key="1">
    <citation type="submission" date="2024-02" db="EMBL/GenBank/DDBJ databases">
        <authorList>
            <person name="Vignale AGUSTIN F."/>
            <person name="Sosa J E."/>
            <person name="Modenutti C."/>
        </authorList>
    </citation>
    <scope>NUCLEOTIDE SEQUENCE [LARGE SCALE GENOMIC DNA]</scope>
</reference>
<protein>
    <recommendedName>
        <fullName evidence="1">DUF7477 domain-containing protein</fullName>
    </recommendedName>
</protein>